<evidence type="ECO:0000256" key="2">
    <source>
        <dbReference type="ARBA" id="ARBA00022475"/>
    </source>
</evidence>
<dbReference type="EMBL" id="SOBH01000004">
    <property type="protein sequence ID" value="TDT73121.1"/>
    <property type="molecule type" value="Genomic_DNA"/>
</dbReference>
<keyword evidence="7 8" id="KW-0472">Membrane</keyword>
<keyword evidence="6 8" id="KW-1133">Transmembrane helix</keyword>
<feature type="transmembrane region" description="Helical" evidence="8">
    <location>
        <begin position="360"/>
        <end position="377"/>
    </location>
</feature>
<dbReference type="AlphaFoldDB" id="A0A4R7LFM2"/>
<keyword evidence="5 8" id="KW-0812">Transmembrane</keyword>
<evidence type="ECO:0000313" key="9">
    <source>
        <dbReference type="EMBL" id="TDT73121.1"/>
    </source>
</evidence>
<evidence type="ECO:0000313" key="10">
    <source>
        <dbReference type="Proteomes" id="UP000294563"/>
    </source>
</evidence>
<dbReference type="Proteomes" id="UP000294563">
    <property type="component" value="Unassembled WGS sequence"/>
</dbReference>
<organism evidence="9 10">
    <name type="scientific">Litoreibacter halocynthiae</name>
    <dbReference type="NCBI Taxonomy" id="1242689"/>
    <lineage>
        <taxon>Bacteria</taxon>
        <taxon>Pseudomonadati</taxon>
        <taxon>Pseudomonadota</taxon>
        <taxon>Alphaproteobacteria</taxon>
        <taxon>Rhodobacterales</taxon>
        <taxon>Roseobacteraceae</taxon>
        <taxon>Litoreibacter</taxon>
    </lineage>
</organism>
<evidence type="ECO:0000256" key="3">
    <source>
        <dbReference type="ARBA" id="ARBA00022676"/>
    </source>
</evidence>
<keyword evidence="10" id="KW-1185">Reference proteome</keyword>
<dbReference type="PANTHER" id="PTHR33908:SF11">
    <property type="entry name" value="MEMBRANE PROTEIN"/>
    <property type="match status" value="1"/>
</dbReference>
<evidence type="ECO:0000256" key="6">
    <source>
        <dbReference type="ARBA" id="ARBA00022989"/>
    </source>
</evidence>
<feature type="transmembrane region" description="Helical" evidence="8">
    <location>
        <begin position="331"/>
        <end position="354"/>
    </location>
</feature>
<keyword evidence="2" id="KW-1003">Cell membrane</keyword>
<comment type="caution">
    <text evidence="9">The sequence shown here is derived from an EMBL/GenBank/DDBJ whole genome shotgun (WGS) entry which is preliminary data.</text>
</comment>
<comment type="subcellular location">
    <subcellularLocation>
        <location evidence="1">Cell membrane</location>
        <topology evidence="1">Multi-pass membrane protein</topology>
    </subcellularLocation>
</comment>
<keyword evidence="3" id="KW-0328">Glycosyltransferase</keyword>
<accession>A0A4R7LFM2</accession>
<evidence type="ECO:0000256" key="5">
    <source>
        <dbReference type="ARBA" id="ARBA00022692"/>
    </source>
</evidence>
<feature type="transmembrane region" description="Helical" evidence="8">
    <location>
        <begin position="389"/>
        <end position="409"/>
    </location>
</feature>
<feature type="transmembrane region" description="Helical" evidence="8">
    <location>
        <begin position="155"/>
        <end position="173"/>
    </location>
</feature>
<evidence type="ECO:0000256" key="1">
    <source>
        <dbReference type="ARBA" id="ARBA00004651"/>
    </source>
</evidence>
<dbReference type="PANTHER" id="PTHR33908">
    <property type="entry name" value="MANNOSYLTRANSFERASE YKCB-RELATED"/>
    <property type="match status" value="1"/>
</dbReference>
<feature type="transmembrane region" description="Helical" evidence="8">
    <location>
        <begin position="299"/>
        <end position="319"/>
    </location>
</feature>
<dbReference type="GO" id="GO:0009103">
    <property type="term" value="P:lipopolysaccharide biosynthetic process"/>
    <property type="evidence" value="ECO:0007669"/>
    <property type="project" value="UniProtKB-ARBA"/>
</dbReference>
<gene>
    <name evidence="9" type="ORF">BDE40_3303</name>
</gene>
<proteinExistence type="predicted"/>
<name>A0A4R7LFM2_9RHOB</name>
<feature type="transmembrane region" description="Helical" evidence="8">
    <location>
        <begin position="194"/>
        <end position="214"/>
    </location>
</feature>
<dbReference type="GO" id="GO:0005886">
    <property type="term" value="C:plasma membrane"/>
    <property type="evidence" value="ECO:0007669"/>
    <property type="project" value="UniProtKB-SubCell"/>
</dbReference>
<evidence type="ECO:0000256" key="7">
    <source>
        <dbReference type="ARBA" id="ARBA00023136"/>
    </source>
</evidence>
<evidence type="ECO:0000256" key="8">
    <source>
        <dbReference type="SAM" id="Phobius"/>
    </source>
</evidence>
<feature type="transmembrane region" description="Helical" evidence="8">
    <location>
        <begin position="9"/>
        <end position="26"/>
    </location>
</feature>
<dbReference type="GO" id="GO:0016763">
    <property type="term" value="F:pentosyltransferase activity"/>
    <property type="evidence" value="ECO:0007669"/>
    <property type="project" value="TreeGrafter"/>
</dbReference>
<feature type="transmembrane region" description="Helical" evidence="8">
    <location>
        <begin position="95"/>
        <end position="117"/>
    </location>
</feature>
<reference evidence="9 10" key="1">
    <citation type="submission" date="2019-03" db="EMBL/GenBank/DDBJ databases">
        <title>Genomic Encyclopedia of Archaeal and Bacterial Type Strains, Phase II (KMG-II): from individual species to whole genera.</title>
        <authorList>
            <person name="Goeker M."/>
        </authorList>
    </citation>
    <scope>NUCLEOTIDE SEQUENCE [LARGE SCALE GENOMIC DNA]</scope>
    <source>
        <strain evidence="9 10">DSM 29467</strain>
    </source>
</reference>
<evidence type="ECO:0008006" key="11">
    <source>
        <dbReference type="Google" id="ProtNLM"/>
    </source>
</evidence>
<feature type="transmembrane region" description="Helical" evidence="8">
    <location>
        <begin position="226"/>
        <end position="246"/>
    </location>
</feature>
<keyword evidence="4" id="KW-0808">Transferase</keyword>
<dbReference type="InterPro" id="IPR050297">
    <property type="entry name" value="LipidA_mod_glycosyltrf_83"/>
</dbReference>
<evidence type="ECO:0000256" key="4">
    <source>
        <dbReference type="ARBA" id="ARBA00022679"/>
    </source>
</evidence>
<protein>
    <recommendedName>
        <fullName evidence="11">Dolichyl-phosphate-mannose-protein mannosyltransferase</fullName>
    </recommendedName>
</protein>
<sequence length="524" mass="57385">MKHLSEKSVFRVVVVALVLATFYRLYPLISGDRVLSAAFMTEDGYLMLTVARNMAIGLGMSVSDGTIPSNGVQPIATFLFAVPYWLTDGDKISGLWGVQLIGAAISVIGVFTVRAFAREALMPQDKSHIWPWLVAALWYSGQHVLLHTMNGLETGLYAVAVTTTLVIFTRLLAKGEDAKFSDRMLLGTAGGITFLVRVDAIFLLLVIAIVWILHEIFVARKRGGRIAQEAAAPMLLAAIIAAPWLINNYVNFGSIIPVSGTAQALSGGFAKNADLVPAVMFEYFFPMLPIPHALQFNPIFQTLASAIVVLIGGTFFIQVWRREGAVRYAILAYLIFAFVMVAYYGFYFGAGWFLSRYLSPLAPLFIVATLSVALSLLTRVTPVHGKTIVRGLGVASLVLCFGLLGRLLIPGVKEQGHFQVVDWVTENVPKDVWAGAIQTGTLGYWHDRTINLDGKVNPDALDAILTEGNVLNYVLNSQIEYLADWHGIAAWTTTNNRGNDAFSDGFEVLVQDPVRNLDVLKRKN</sequence>